<organism evidence="2 3">
    <name type="scientific">Pyrobaculum oguniense (strain DSM 13380 / JCM 10595 / TE7)</name>
    <dbReference type="NCBI Taxonomy" id="698757"/>
    <lineage>
        <taxon>Archaea</taxon>
        <taxon>Thermoproteota</taxon>
        <taxon>Thermoprotei</taxon>
        <taxon>Thermoproteales</taxon>
        <taxon>Thermoproteaceae</taxon>
        <taxon>Pyrobaculum</taxon>
    </lineage>
</organism>
<sequence length="208" mass="22868">MNLKSGGLKVAMYSGGKESVYAALLEWPVDLFLFLVYDFPRPSPHIVNIGPAVRFGSLLAPVLVKKLTRGRELEEKAELLRRLGAAVIVAGDVDVEEHLKYMEKLAALAGASLKEPLWGIDHEELLYKEVEELDFIVIGASRRELLCRRVGRDNANEFAELAKSLGVDVLGERGEYHSQVVAVKRLGATAELSCKDVVEVGGYHIAVL</sequence>
<keyword evidence="3" id="KW-1185">Reference proteome</keyword>
<reference evidence="2 3" key="1">
    <citation type="journal article" date="2012" name="Stand. Genomic Sci.">
        <title>Complete genome sequence of Pyrobaculum oguniense.</title>
        <authorList>
            <person name="Bernick D.L."/>
            <person name="Karplus K."/>
            <person name="Lui L.M."/>
            <person name="Coker J.K."/>
            <person name="Murphy J.N."/>
            <person name="Chan P.P."/>
            <person name="Cozen A.E."/>
            <person name="Lowe T.M."/>
        </authorList>
    </citation>
    <scope>NUCLEOTIDE SEQUENCE [LARGE SCALE GENOMIC DNA]</scope>
    <source>
        <strain evidence="2 3">TE7</strain>
    </source>
</reference>
<dbReference type="AlphaFoldDB" id="H6QAA4"/>
<dbReference type="Pfam" id="PF01902">
    <property type="entry name" value="Diphthami_syn_2"/>
    <property type="match status" value="1"/>
</dbReference>
<dbReference type="Gene3D" id="3.40.50.620">
    <property type="entry name" value="HUPs"/>
    <property type="match status" value="1"/>
</dbReference>
<name>H6QAA4_PYROT</name>
<accession>H6QAA4</accession>
<dbReference type="Proteomes" id="UP000009062">
    <property type="component" value="Chromosome"/>
</dbReference>
<dbReference type="EMBL" id="CP003316">
    <property type="protein sequence ID" value="AFA39305.1"/>
    <property type="molecule type" value="Genomic_DNA"/>
</dbReference>
<feature type="domain" description="Diphthamide synthase" evidence="1">
    <location>
        <begin position="10"/>
        <end position="181"/>
    </location>
</feature>
<dbReference type="HOGENOM" id="CLU_010289_1_0_2"/>
<dbReference type="SUPFAM" id="SSF52402">
    <property type="entry name" value="Adenine nucleotide alpha hydrolases-like"/>
    <property type="match status" value="1"/>
</dbReference>
<evidence type="ECO:0000259" key="1">
    <source>
        <dbReference type="Pfam" id="PF01902"/>
    </source>
</evidence>
<protein>
    <submittedName>
        <fullName evidence="2">ATPases of PP-loop superfamily</fullName>
    </submittedName>
</protein>
<evidence type="ECO:0000313" key="3">
    <source>
        <dbReference type="Proteomes" id="UP000009062"/>
    </source>
</evidence>
<dbReference type="KEGG" id="pog:Pogu_1278"/>
<proteinExistence type="predicted"/>
<dbReference type="InterPro" id="IPR002761">
    <property type="entry name" value="Diphthami_syn_dom"/>
</dbReference>
<evidence type="ECO:0000313" key="2">
    <source>
        <dbReference type="EMBL" id="AFA39305.1"/>
    </source>
</evidence>
<dbReference type="InterPro" id="IPR014729">
    <property type="entry name" value="Rossmann-like_a/b/a_fold"/>
</dbReference>
<dbReference type="STRING" id="698757.Pogu_1278"/>
<dbReference type="eggNOG" id="arCOG00036">
    <property type="taxonomic scope" value="Archaea"/>
</dbReference>
<gene>
    <name evidence="2" type="ordered locus">Pogu_1278</name>
</gene>